<name>A0ABD0KUZ1_9CAEN</name>
<dbReference type="InterPro" id="IPR013766">
    <property type="entry name" value="Thioredoxin_domain"/>
</dbReference>
<keyword evidence="1" id="KW-0812">Transmembrane</keyword>
<organism evidence="3 4">
    <name type="scientific">Batillaria attramentaria</name>
    <dbReference type="NCBI Taxonomy" id="370345"/>
    <lineage>
        <taxon>Eukaryota</taxon>
        <taxon>Metazoa</taxon>
        <taxon>Spiralia</taxon>
        <taxon>Lophotrochozoa</taxon>
        <taxon>Mollusca</taxon>
        <taxon>Gastropoda</taxon>
        <taxon>Caenogastropoda</taxon>
        <taxon>Sorbeoconcha</taxon>
        <taxon>Cerithioidea</taxon>
        <taxon>Batillariidae</taxon>
        <taxon>Batillaria</taxon>
    </lineage>
</organism>
<gene>
    <name evidence="3" type="ORF">BaRGS_00018136</name>
</gene>
<feature type="transmembrane region" description="Helical" evidence="1">
    <location>
        <begin position="90"/>
        <end position="108"/>
    </location>
</feature>
<sequence length="291" mass="33624">MNYSINSSKSNVPVLTGAMALDLSFAAVKPYLKAHYITNVLLASLFFMLKTIPGVCTTLFNDCKLELKEWEWLTFLGCIIVLKNRKQATFATYIGTACMFGKVLNLILFFKHNIAYGILYFFLALLHFVFLPMPVYDGPEDVVYFRGPNLQDELERDRRVTWVITFYAAWSPQCLSLAPVFSEISAEYTLDNLRFGKIDVSRYPQVAEKFGIDTSTWSKQLPTVILFQEGKEKIRRPVSTKKTTLKFIFTKEHVIRDLELNEIYGQCKKHPLPRRKDRELKEAVDESKKDK</sequence>
<dbReference type="Gene3D" id="3.40.30.10">
    <property type="entry name" value="Glutaredoxin"/>
    <property type="match status" value="1"/>
</dbReference>
<reference evidence="3 4" key="1">
    <citation type="journal article" date="2023" name="Sci. Data">
        <title>Genome assembly of the Korean intertidal mud-creeper Batillaria attramentaria.</title>
        <authorList>
            <person name="Patra A.K."/>
            <person name="Ho P.T."/>
            <person name="Jun S."/>
            <person name="Lee S.J."/>
            <person name="Kim Y."/>
            <person name="Won Y.J."/>
        </authorList>
    </citation>
    <scope>NUCLEOTIDE SEQUENCE [LARGE SCALE GENOMIC DNA]</scope>
    <source>
        <strain evidence="3">Wonlab-2016</strain>
    </source>
</reference>
<comment type="caution">
    <text evidence="3">The sequence shown here is derived from an EMBL/GenBank/DDBJ whole genome shotgun (WGS) entry which is preliminary data.</text>
</comment>
<protein>
    <recommendedName>
        <fullName evidence="2">Thioredoxin domain-containing protein</fullName>
    </recommendedName>
</protein>
<dbReference type="SUPFAM" id="SSF52833">
    <property type="entry name" value="Thioredoxin-like"/>
    <property type="match status" value="1"/>
</dbReference>
<dbReference type="PROSITE" id="PS51352">
    <property type="entry name" value="THIOREDOXIN_2"/>
    <property type="match status" value="1"/>
</dbReference>
<dbReference type="PANTHER" id="PTHR45663">
    <property type="entry name" value="GEO12009P1"/>
    <property type="match status" value="1"/>
</dbReference>
<feature type="transmembrane region" description="Helical" evidence="1">
    <location>
        <begin position="36"/>
        <end position="60"/>
    </location>
</feature>
<evidence type="ECO:0000259" key="2">
    <source>
        <dbReference type="PROSITE" id="PS51352"/>
    </source>
</evidence>
<proteinExistence type="predicted"/>
<evidence type="ECO:0000313" key="4">
    <source>
        <dbReference type="Proteomes" id="UP001519460"/>
    </source>
</evidence>
<dbReference type="PANTHER" id="PTHR45663:SF44">
    <property type="entry name" value="OS01G0200400 PROTEIN"/>
    <property type="match status" value="1"/>
</dbReference>
<accession>A0ABD0KUZ1</accession>
<dbReference type="Pfam" id="PF00085">
    <property type="entry name" value="Thioredoxin"/>
    <property type="match status" value="1"/>
</dbReference>
<keyword evidence="1" id="KW-1133">Transmembrane helix</keyword>
<keyword evidence="4" id="KW-1185">Reference proteome</keyword>
<evidence type="ECO:0000256" key="1">
    <source>
        <dbReference type="SAM" id="Phobius"/>
    </source>
</evidence>
<keyword evidence="1" id="KW-0472">Membrane</keyword>
<dbReference type="Proteomes" id="UP001519460">
    <property type="component" value="Unassembled WGS sequence"/>
</dbReference>
<dbReference type="AlphaFoldDB" id="A0ABD0KUZ1"/>
<feature type="transmembrane region" description="Helical" evidence="1">
    <location>
        <begin position="114"/>
        <end position="136"/>
    </location>
</feature>
<dbReference type="EMBL" id="JACVVK020000124">
    <property type="protein sequence ID" value="KAK7490719.1"/>
    <property type="molecule type" value="Genomic_DNA"/>
</dbReference>
<evidence type="ECO:0000313" key="3">
    <source>
        <dbReference type="EMBL" id="KAK7490719.1"/>
    </source>
</evidence>
<feature type="domain" description="Thioredoxin" evidence="2">
    <location>
        <begin position="122"/>
        <end position="289"/>
    </location>
</feature>
<dbReference type="InterPro" id="IPR036249">
    <property type="entry name" value="Thioredoxin-like_sf"/>
</dbReference>